<feature type="transmembrane region" description="Helical" evidence="2">
    <location>
        <begin position="66"/>
        <end position="87"/>
    </location>
</feature>
<keyword evidence="2" id="KW-1133">Transmembrane helix</keyword>
<keyword evidence="2" id="KW-0812">Transmembrane</keyword>
<evidence type="ECO:0008006" key="4">
    <source>
        <dbReference type="Google" id="ProtNLM"/>
    </source>
</evidence>
<proteinExistence type="predicted"/>
<evidence type="ECO:0000313" key="3">
    <source>
        <dbReference type="EnsemblMetazoa" id="Aqu2.1.24615_001"/>
    </source>
</evidence>
<protein>
    <recommendedName>
        <fullName evidence="4">Fibrinogen C-terminal domain-containing protein</fullName>
    </recommendedName>
</protein>
<name>A0A1X7UA35_AMPQE</name>
<feature type="region of interest" description="Disordered" evidence="1">
    <location>
        <begin position="35"/>
        <end position="54"/>
    </location>
</feature>
<accession>A0A1X7UA35</accession>
<evidence type="ECO:0000256" key="2">
    <source>
        <dbReference type="SAM" id="Phobius"/>
    </source>
</evidence>
<dbReference type="InParanoid" id="A0A1X7UA35"/>
<organism evidence="3">
    <name type="scientific">Amphimedon queenslandica</name>
    <name type="common">Sponge</name>
    <dbReference type="NCBI Taxonomy" id="400682"/>
    <lineage>
        <taxon>Eukaryota</taxon>
        <taxon>Metazoa</taxon>
        <taxon>Porifera</taxon>
        <taxon>Demospongiae</taxon>
        <taxon>Heteroscleromorpha</taxon>
        <taxon>Haplosclerida</taxon>
        <taxon>Niphatidae</taxon>
        <taxon>Amphimedon</taxon>
    </lineage>
</organism>
<keyword evidence="2" id="KW-0472">Membrane</keyword>
<evidence type="ECO:0000256" key="1">
    <source>
        <dbReference type="SAM" id="MobiDB-lite"/>
    </source>
</evidence>
<dbReference type="AlphaFoldDB" id="A0A1X7UA35"/>
<dbReference type="OrthoDB" id="5971203at2759"/>
<reference evidence="3" key="1">
    <citation type="submission" date="2017-05" db="UniProtKB">
        <authorList>
            <consortium name="EnsemblMetazoa"/>
        </authorList>
    </citation>
    <scope>IDENTIFICATION</scope>
</reference>
<dbReference type="NCBIfam" id="NF040941">
    <property type="entry name" value="GGGWT_bact"/>
    <property type="match status" value="1"/>
</dbReference>
<feature type="region of interest" description="Disordered" evidence="1">
    <location>
        <begin position="180"/>
        <end position="201"/>
    </location>
</feature>
<dbReference type="EnsemblMetazoa" id="Aqu2.1.24615_001">
    <property type="protein sequence ID" value="Aqu2.1.24615_001"/>
    <property type="gene ID" value="Aqu2.1.24615"/>
</dbReference>
<sequence length="293" mass="32390">MAALYDYPIIVPESGEKAEQMHKYLEIIPDLPKRNNKKRDKCSHDNANVSPKLKASDQSTKQWKPFIILIATLCLSVMLLVAILLLIATRHGINKKQDKISLNNSSDDIGTRVAQQLRAHFAQRFIHVGLIQKTRQNTKKLTKVSESLSSLNNTRISTANMMNEVLVAVKELLLIHNQSSSSGPNPISCQDIKKRQPSSPSGHYNINGKSIYCNMEELCGSGGGWTRLAYLDMADSTMKCPSGFRLYQSGGVRACGRPVSNGISCISVQFPSNGIRYSQICGRVVGYQFGTTD</sequence>